<dbReference type="AlphaFoldDB" id="A0A8I0Q0T5"/>
<evidence type="ECO:0000256" key="8">
    <source>
        <dbReference type="ARBA" id="ARBA00022801"/>
    </source>
</evidence>
<dbReference type="Gene3D" id="1.20.1720.10">
    <property type="entry name" value="Multidrug resistance protein D"/>
    <property type="match status" value="1"/>
</dbReference>
<dbReference type="CDD" id="cd01902">
    <property type="entry name" value="Ntn_CGH"/>
    <property type="match status" value="1"/>
</dbReference>
<feature type="transmembrane region" description="Helical" evidence="11">
    <location>
        <begin position="304"/>
        <end position="323"/>
    </location>
</feature>
<sequence length="869" mass="95082">MANQPLTGMKLVWATIALSMATFMQVLDSTIANVAIPTISGDLGASVSQGTWVITSFGVSNAISIAITGFLAKRFGEVRVFIWSTGLFTLTSLLCGLSESLEMLIFFRVLQGGVAGPIIPLSQSLLLKSYPPAKQNTALALWSMTIILAPVFGPIMGGYISDNFHWGWIFFINVPIGIAVVLVSLMLLRGMESKVTKVPLNVIGLSLLVVGIGCLQILLDKGKDLGWLESDEIVALAIIAAVALVFLVIWELTDKNPIVELSLFKSRNFTIGTLSVSLAYMVYFGAIVLLPQLLQEVYGYTAEWAGLALAPIGLVPILISAFVGKISNVVDLRWIVTFSFVVYSVCFYWRAYTFEPQMGFYASVWPQLVQGFAVACFFMPLTTITLSGLPPEKLASASALANFFRTLAGSIGTSITTTLWSRRESLHHSQLTESITAYNPESVQMYQEMAQHGLSEAQTSAYLAKEITAQGLIISANEIFWLSGGVFIGLIVLIWFARPPFAGRNEKGFFMTFKRIILAGAVASATLLAAQIASACTRLVYLGDDAQVITARSMDWKSDVGTNLWIFPQGMERDGAAGPNSVKWVSKYGSVVASGYDVSTTDGINEKGLSANLLWLVESVYPTPESNKPTLSISAWAQYVLDNYATVEEAVTALEKEPFAVITDKVPGEERLATLHLSLSDASGDSAIIEYIDGKQVIHHSRKYQVMTNSPVFSEQLALDSYWQQINGTVMLPGTNRSADRFARGSFYINAIPKATTPNKAVASVFSVIRNVSVPFGLNTEEEPNISSTRWRTVVDHKRQIYFFESALTPNIFWVDLKKVDFSKENGKVKKLDLGPEQQNIYSGDVAKDFTDAKPFVFQGINEVIARQK</sequence>
<evidence type="ECO:0000259" key="12">
    <source>
        <dbReference type="PROSITE" id="PS50850"/>
    </source>
</evidence>
<evidence type="ECO:0000256" key="7">
    <source>
        <dbReference type="ARBA" id="ARBA00022692"/>
    </source>
</evidence>
<dbReference type="PANTHER" id="PTHR35527:SF2">
    <property type="entry name" value="HYDROLASE"/>
    <property type="match status" value="1"/>
</dbReference>
<dbReference type="GO" id="GO:0015721">
    <property type="term" value="P:bile acid and bile salt transport"/>
    <property type="evidence" value="ECO:0007669"/>
    <property type="project" value="UniProtKB-ARBA"/>
</dbReference>
<dbReference type="Pfam" id="PF07690">
    <property type="entry name" value="MFS_1"/>
    <property type="match status" value="1"/>
</dbReference>
<feature type="transmembrane region" description="Helical" evidence="11">
    <location>
        <begin position="399"/>
        <end position="420"/>
    </location>
</feature>
<organism evidence="13 14">
    <name type="scientific">Morganella morganii</name>
    <name type="common">Proteus morganii</name>
    <dbReference type="NCBI Taxonomy" id="582"/>
    <lineage>
        <taxon>Bacteria</taxon>
        <taxon>Pseudomonadati</taxon>
        <taxon>Pseudomonadota</taxon>
        <taxon>Gammaproteobacteria</taxon>
        <taxon>Enterobacterales</taxon>
        <taxon>Morganellaceae</taxon>
        <taxon>Morganella</taxon>
    </lineage>
</organism>
<evidence type="ECO:0000256" key="10">
    <source>
        <dbReference type="ARBA" id="ARBA00023136"/>
    </source>
</evidence>
<dbReference type="PROSITE" id="PS50850">
    <property type="entry name" value="MFS"/>
    <property type="match status" value="1"/>
</dbReference>
<dbReference type="GO" id="GO:1990961">
    <property type="term" value="P:xenobiotic detoxification by transmembrane export across the plasma membrane"/>
    <property type="evidence" value="ECO:0007669"/>
    <property type="project" value="UniProtKB-ARBA"/>
</dbReference>
<feature type="transmembrane region" description="Helical" evidence="11">
    <location>
        <begin position="364"/>
        <end position="387"/>
    </location>
</feature>
<dbReference type="InterPro" id="IPR036259">
    <property type="entry name" value="MFS_trans_sf"/>
</dbReference>
<dbReference type="GO" id="GO:0016787">
    <property type="term" value="F:hydrolase activity"/>
    <property type="evidence" value="ECO:0007669"/>
    <property type="project" value="UniProtKB-KW"/>
</dbReference>
<evidence type="ECO:0000256" key="3">
    <source>
        <dbReference type="ARBA" id="ARBA00008537"/>
    </source>
</evidence>
<feature type="transmembrane region" description="Helical" evidence="11">
    <location>
        <begin position="105"/>
        <end position="127"/>
    </location>
</feature>
<feature type="transmembrane region" description="Helical" evidence="11">
    <location>
        <begin position="200"/>
        <end position="218"/>
    </location>
</feature>
<feature type="transmembrane region" description="Helical" evidence="11">
    <location>
        <begin position="166"/>
        <end position="188"/>
    </location>
</feature>
<comment type="similarity">
    <text evidence="3">Belongs to the major facilitator superfamily. EmrB family.</text>
</comment>
<dbReference type="Gene3D" id="3.60.60.10">
    <property type="entry name" value="Penicillin V Acylase, Chain A"/>
    <property type="match status" value="1"/>
</dbReference>
<keyword evidence="8" id="KW-0378">Hydrolase</keyword>
<dbReference type="NCBIfam" id="TIGR00711">
    <property type="entry name" value="efflux_EmrB"/>
    <property type="match status" value="1"/>
</dbReference>
<feature type="transmembrane region" description="Helical" evidence="11">
    <location>
        <begin position="139"/>
        <end position="160"/>
    </location>
</feature>
<feature type="domain" description="Major facilitator superfamily (MFS) profile" evidence="12">
    <location>
        <begin position="14"/>
        <end position="502"/>
    </location>
</feature>
<dbReference type="GO" id="GO:0022857">
    <property type="term" value="F:transmembrane transporter activity"/>
    <property type="evidence" value="ECO:0007669"/>
    <property type="project" value="InterPro"/>
</dbReference>
<dbReference type="InterPro" id="IPR011701">
    <property type="entry name" value="MFS"/>
</dbReference>
<dbReference type="InterPro" id="IPR029055">
    <property type="entry name" value="Ntn_hydrolases_N"/>
</dbReference>
<dbReference type="Pfam" id="PF02275">
    <property type="entry name" value="CBAH"/>
    <property type="match status" value="1"/>
</dbReference>
<proteinExistence type="inferred from homology"/>
<evidence type="ECO:0000256" key="6">
    <source>
        <dbReference type="ARBA" id="ARBA00022519"/>
    </source>
</evidence>
<dbReference type="FunFam" id="1.20.1720.10:FF:000002">
    <property type="entry name" value="Multidrug resistance protein B"/>
    <property type="match status" value="1"/>
</dbReference>
<evidence type="ECO:0000313" key="13">
    <source>
        <dbReference type="EMBL" id="MBE8612590.1"/>
    </source>
</evidence>
<dbReference type="InterPro" id="IPR052193">
    <property type="entry name" value="Peptidase_C59"/>
</dbReference>
<comment type="subcellular location">
    <subcellularLocation>
        <location evidence="1">Cell inner membrane</location>
        <topology evidence="1">Multi-pass membrane protein</topology>
    </subcellularLocation>
</comment>
<evidence type="ECO:0000313" key="14">
    <source>
        <dbReference type="Proteomes" id="UP000650477"/>
    </source>
</evidence>
<dbReference type="PANTHER" id="PTHR35527">
    <property type="entry name" value="CHOLOYLGLYCINE HYDROLASE"/>
    <property type="match status" value="1"/>
</dbReference>
<dbReference type="InterPro" id="IPR020846">
    <property type="entry name" value="MFS_dom"/>
</dbReference>
<dbReference type="Gene3D" id="1.20.1250.20">
    <property type="entry name" value="MFS general substrate transporter like domains"/>
    <property type="match status" value="1"/>
</dbReference>
<dbReference type="GO" id="GO:0005886">
    <property type="term" value="C:plasma membrane"/>
    <property type="evidence" value="ECO:0007669"/>
    <property type="project" value="UniProtKB-SubCell"/>
</dbReference>
<feature type="transmembrane region" description="Helical" evidence="11">
    <location>
        <begin position="50"/>
        <end position="71"/>
    </location>
</feature>
<evidence type="ECO:0000256" key="1">
    <source>
        <dbReference type="ARBA" id="ARBA00004429"/>
    </source>
</evidence>
<feature type="transmembrane region" description="Helical" evidence="11">
    <location>
        <begin position="271"/>
        <end position="292"/>
    </location>
</feature>
<comment type="caution">
    <text evidence="13">The sequence shown here is derived from an EMBL/GenBank/DDBJ whole genome shotgun (WGS) entry which is preliminary data.</text>
</comment>
<feature type="transmembrane region" description="Helical" evidence="11">
    <location>
        <begin position="233"/>
        <end position="250"/>
    </location>
</feature>
<gene>
    <name evidence="13" type="ORF">CYG68_09180</name>
</gene>
<keyword evidence="7 11" id="KW-0812">Transmembrane</keyword>
<feature type="transmembrane region" description="Helical" evidence="11">
    <location>
        <begin position="516"/>
        <end position="533"/>
    </location>
</feature>
<feature type="transmembrane region" description="Helical" evidence="11">
    <location>
        <begin position="479"/>
        <end position="496"/>
    </location>
</feature>
<reference evidence="13" key="1">
    <citation type="submission" date="2017-12" db="EMBL/GenBank/DDBJ databases">
        <title>Genome sequencing and analysis.</title>
        <authorList>
            <person name="Huang Y.-T."/>
        </authorList>
    </citation>
    <scope>NUCLEOTIDE SEQUENCE</scope>
    <source>
        <strain evidence="13">VGH116</strain>
    </source>
</reference>
<dbReference type="InterPro" id="IPR004638">
    <property type="entry name" value="EmrB-like"/>
</dbReference>
<evidence type="ECO:0000256" key="2">
    <source>
        <dbReference type="ARBA" id="ARBA00006625"/>
    </source>
</evidence>
<evidence type="ECO:0000256" key="5">
    <source>
        <dbReference type="ARBA" id="ARBA00022475"/>
    </source>
</evidence>
<dbReference type="CDD" id="cd17503">
    <property type="entry name" value="MFS_LmrB_MDR_like"/>
    <property type="match status" value="1"/>
</dbReference>
<dbReference type="EMBL" id="PKLF01000007">
    <property type="protein sequence ID" value="MBE8612590.1"/>
    <property type="molecule type" value="Genomic_DNA"/>
</dbReference>
<keyword evidence="9 11" id="KW-1133">Transmembrane helix</keyword>
<comment type="similarity">
    <text evidence="2">Belongs to the peptidase C59 family.</text>
</comment>
<dbReference type="InterPro" id="IPR029132">
    <property type="entry name" value="CBAH/NAAA_C"/>
</dbReference>
<protein>
    <recommendedName>
        <fullName evidence="12">Major facilitator superfamily (MFS) profile domain-containing protein</fullName>
    </recommendedName>
</protein>
<accession>A0A8I0Q0T5</accession>
<dbReference type="SUPFAM" id="SSF103473">
    <property type="entry name" value="MFS general substrate transporter"/>
    <property type="match status" value="1"/>
</dbReference>
<keyword evidence="5" id="KW-1003">Cell membrane</keyword>
<feature type="transmembrane region" description="Helical" evidence="11">
    <location>
        <begin position="335"/>
        <end position="352"/>
    </location>
</feature>
<name>A0A8I0Q0T5_MORMO</name>
<keyword evidence="10 11" id="KW-0472">Membrane</keyword>
<evidence type="ECO:0000256" key="9">
    <source>
        <dbReference type="ARBA" id="ARBA00022989"/>
    </source>
</evidence>
<keyword evidence="4" id="KW-0813">Transport</keyword>
<keyword evidence="6" id="KW-0997">Cell inner membrane</keyword>
<dbReference type="SUPFAM" id="SSF56235">
    <property type="entry name" value="N-terminal nucleophile aminohydrolases (Ntn hydrolases)"/>
    <property type="match status" value="1"/>
</dbReference>
<evidence type="ECO:0000256" key="4">
    <source>
        <dbReference type="ARBA" id="ARBA00022448"/>
    </source>
</evidence>
<dbReference type="Proteomes" id="UP000650477">
    <property type="component" value="Unassembled WGS sequence"/>
</dbReference>
<feature type="transmembrane region" description="Helical" evidence="11">
    <location>
        <begin position="80"/>
        <end position="99"/>
    </location>
</feature>
<evidence type="ECO:0000256" key="11">
    <source>
        <dbReference type="SAM" id="Phobius"/>
    </source>
</evidence>